<dbReference type="SUPFAM" id="SSF51430">
    <property type="entry name" value="NAD(P)-linked oxidoreductase"/>
    <property type="match status" value="1"/>
</dbReference>
<name>X6LIA4_RETFI</name>
<dbReference type="EMBL" id="ASPP01038548">
    <property type="protein sequence ID" value="ETO01344.1"/>
    <property type="molecule type" value="Genomic_DNA"/>
</dbReference>
<sequence>EQQLLDTMKLDYFDLYLIHSPVGGENLKTYQALMDLQGKDKIKSIGKSQDQFVMCFTLLTLFKLKSINSCNLKKQYLSIFVDNFLNKFIIEYFVIFKTYLSTNKFEEKWLKQAAYLTFFKNYKFHTIDNGILLHYLRFGGIAQIPLKFEAGLKQWNI</sequence>
<dbReference type="Proteomes" id="UP000023152">
    <property type="component" value="Unassembled WGS sequence"/>
</dbReference>
<dbReference type="Gene3D" id="3.20.20.100">
    <property type="entry name" value="NADP-dependent oxidoreductase domain"/>
    <property type="match status" value="1"/>
</dbReference>
<proteinExistence type="predicted"/>
<organism evidence="1 2">
    <name type="scientific">Reticulomyxa filosa</name>
    <dbReference type="NCBI Taxonomy" id="46433"/>
    <lineage>
        <taxon>Eukaryota</taxon>
        <taxon>Sar</taxon>
        <taxon>Rhizaria</taxon>
        <taxon>Retaria</taxon>
        <taxon>Foraminifera</taxon>
        <taxon>Monothalamids</taxon>
        <taxon>Reticulomyxidae</taxon>
        <taxon>Reticulomyxa</taxon>
    </lineage>
</organism>
<keyword evidence="2" id="KW-1185">Reference proteome</keyword>
<evidence type="ECO:0000313" key="2">
    <source>
        <dbReference type="Proteomes" id="UP000023152"/>
    </source>
</evidence>
<evidence type="ECO:0000313" key="1">
    <source>
        <dbReference type="EMBL" id="ETO01344.1"/>
    </source>
</evidence>
<accession>X6LIA4</accession>
<gene>
    <name evidence="1" type="ORF">RFI_36096</name>
</gene>
<feature type="non-terminal residue" evidence="1">
    <location>
        <position position="1"/>
    </location>
</feature>
<protein>
    <submittedName>
        <fullName evidence="1">Oxidoreductase of aldo/keto reductase family, subgroup 1</fullName>
    </submittedName>
</protein>
<dbReference type="AlphaFoldDB" id="X6LIA4"/>
<comment type="caution">
    <text evidence="1">The sequence shown here is derived from an EMBL/GenBank/DDBJ whole genome shotgun (WGS) entry which is preliminary data.</text>
</comment>
<dbReference type="InterPro" id="IPR036812">
    <property type="entry name" value="NAD(P)_OxRdtase_dom_sf"/>
</dbReference>
<dbReference type="OrthoDB" id="416253at2759"/>
<reference evidence="1 2" key="1">
    <citation type="journal article" date="2013" name="Curr. Biol.">
        <title>The Genome of the Foraminiferan Reticulomyxa filosa.</title>
        <authorList>
            <person name="Glockner G."/>
            <person name="Hulsmann N."/>
            <person name="Schleicher M."/>
            <person name="Noegel A.A."/>
            <person name="Eichinger L."/>
            <person name="Gallinger C."/>
            <person name="Pawlowski J."/>
            <person name="Sierra R."/>
            <person name="Euteneuer U."/>
            <person name="Pillet L."/>
            <person name="Moustafa A."/>
            <person name="Platzer M."/>
            <person name="Groth M."/>
            <person name="Szafranski K."/>
            <person name="Schliwa M."/>
        </authorList>
    </citation>
    <scope>NUCLEOTIDE SEQUENCE [LARGE SCALE GENOMIC DNA]</scope>
</reference>